<dbReference type="PANTHER" id="PTHR13031">
    <property type="entry name" value="RIBONUCLEASE P SUBUNIT P30"/>
    <property type="match status" value="1"/>
</dbReference>
<dbReference type="GO" id="GO:0005634">
    <property type="term" value="C:nucleus"/>
    <property type="evidence" value="ECO:0007669"/>
    <property type="project" value="UniProtKB-SubCell"/>
</dbReference>
<dbReference type="GO" id="GO:0003723">
    <property type="term" value="F:RNA binding"/>
    <property type="evidence" value="ECO:0007669"/>
    <property type="project" value="TreeGrafter"/>
</dbReference>
<sequence length="298" mass="32334">MVRGAFWDLAVNVRHGHTTVGDVRALITAAKESGYRGIALNTTVSGRLEPGHACSTRALVVVDPELAGTQAPLDATSPVNTVLTPSFRPAFRVLHRLTVRVQEAADLYVFNAANESLLSYDILAVEVSEEKLLQQAMLLDCIDLISFPSATRASFQLKRTQVHACAKRGILFELSLASLLTRDQVARRYALQNSRTVCQRTNRGSRCVLVSGAESPMQMRGPLDMANLACVLFGMSEANSIASVSSFAEFVIRHAEYRRVTGGKGACWIGKIASPEAVPRMDDTETVQNSKSEDHGSA</sequence>
<proteinExistence type="inferred from homology"/>
<keyword evidence="3" id="KW-0819">tRNA processing</keyword>
<dbReference type="EMBL" id="AP006495">
    <property type="protein sequence ID" value="BAM81009.1"/>
    <property type="molecule type" value="Genomic_DNA"/>
</dbReference>
<dbReference type="InterPro" id="IPR002738">
    <property type="entry name" value="RNase_P_p30"/>
</dbReference>
<dbReference type="SUPFAM" id="SSF89550">
    <property type="entry name" value="PHP domain-like"/>
    <property type="match status" value="1"/>
</dbReference>
<reference evidence="5 6" key="2">
    <citation type="journal article" date="2007" name="BMC Biol.">
        <title>A 100%-complete sequence reveals unusually simple genomic features in the hot-spring red alga Cyanidioschyzon merolae.</title>
        <authorList>
            <person name="Nozaki H."/>
            <person name="Takano H."/>
            <person name="Misumi O."/>
            <person name="Terasawa K."/>
            <person name="Matsuzaki M."/>
            <person name="Maruyama S."/>
            <person name="Nishida K."/>
            <person name="Yagisawa F."/>
            <person name="Yoshida Y."/>
            <person name="Fujiwara T."/>
            <person name="Takio S."/>
            <person name="Tamura K."/>
            <person name="Chung S.J."/>
            <person name="Nakamura S."/>
            <person name="Kuroiwa H."/>
            <person name="Tanaka K."/>
            <person name="Sato N."/>
            <person name="Kuroiwa T."/>
        </authorList>
    </citation>
    <scope>NUCLEOTIDE SEQUENCE [LARGE SCALE GENOMIC DNA]</scope>
    <source>
        <strain evidence="5 6">10D</strain>
    </source>
</reference>
<dbReference type="eggNOG" id="KOG2363">
    <property type="taxonomic scope" value="Eukaryota"/>
</dbReference>
<dbReference type="OrthoDB" id="17948at2759"/>
<dbReference type="GO" id="GO:0008033">
    <property type="term" value="P:tRNA processing"/>
    <property type="evidence" value="ECO:0007669"/>
    <property type="project" value="UniProtKB-KW"/>
</dbReference>
<dbReference type="KEGG" id="cme:CYME_CMM152C"/>
<dbReference type="Gene3D" id="3.20.20.140">
    <property type="entry name" value="Metal-dependent hydrolases"/>
    <property type="match status" value="1"/>
</dbReference>
<dbReference type="PANTHER" id="PTHR13031:SF0">
    <property type="entry name" value="RIBONUCLEASE P PROTEIN SUBUNIT P30"/>
    <property type="match status" value="1"/>
</dbReference>
<evidence type="ECO:0000313" key="5">
    <source>
        <dbReference type="EMBL" id="BAM81009.1"/>
    </source>
</evidence>
<organism evidence="5 6">
    <name type="scientific">Cyanidioschyzon merolae (strain NIES-3377 / 10D)</name>
    <name type="common">Unicellular red alga</name>
    <dbReference type="NCBI Taxonomy" id="280699"/>
    <lineage>
        <taxon>Eukaryota</taxon>
        <taxon>Rhodophyta</taxon>
        <taxon>Bangiophyceae</taxon>
        <taxon>Cyanidiales</taxon>
        <taxon>Cyanidiaceae</taxon>
        <taxon>Cyanidioschyzon</taxon>
    </lineage>
</organism>
<dbReference type="Gramene" id="CMM152CT">
    <property type="protein sequence ID" value="CMM152CT"/>
    <property type="gene ID" value="CMM152C"/>
</dbReference>
<evidence type="ECO:0000256" key="2">
    <source>
        <dbReference type="ARBA" id="ARBA00007331"/>
    </source>
</evidence>
<dbReference type="HOGENOM" id="CLU_934936_0_0_1"/>
<dbReference type="STRING" id="280699.M1V8W2"/>
<evidence type="ECO:0000313" key="6">
    <source>
        <dbReference type="Proteomes" id="UP000007014"/>
    </source>
</evidence>
<name>M1V8W2_CYAM1</name>
<feature type="region of interest" description="Disordered" evidence="4">
    <location>
        <begin position="279"/>
        <end position="298"/>
    </location>
</feature>
<accession>M1V8W2</accession>
<dbReference type="RefSeq" id="XP_005537045.1">
    <property type="nucleotide sequence ID" value="XM_005536988.1"/>
</dbReference>
<dbReference type="GeneID" id="16994853"/>
<evidence type="ECO:0000256" key="4">
    <source>
        <dbReference type="SAM" id="MobiDB-lite"/>
    </source>
</evidence>
<evidence type="ECO:0000256" key="1">
    <source>
        <dbReference type="ARBA" id="ARBA00004123"/>
    </source>
</evidence>
<protein>
    <submittedName>
        <fullName evidence="5">Ribonuclease P protein subunit p30</fullName>
    </submittedName>
</protein>
<keyword evidence="6" id="KW-1185">Reference proteome</keyword>
<dbReference type="Pfam" id="PF01876">
    <property type="entry name" value="RNase_P_p30"/>
    <property type="match status" value="1"/>
</dbReference>
<dbReference type="Proteomes" id="UP000007014">
    <property type="component" value="Chromosome 13"/>
</dbReference>
<dbReference type="AlphaFoldDB" id="M1V8W2"/>
<comment type="similarity">
    <text evidence="2">Belongs to the eukaryotic/archaeal RNase P protein component 3 family.</text>
</comment>
<dbReference type="InterPro" id="IPR016195">
    <property type="entry name" value="Pol/histidinol_Pase-like"/>
</dbReference>
<dbReference type="OMA" id="FNAACNS"/>
<gene>
    <name evidence="5" type="ORF">CYME_CMM152C</name>
</gene>
<comment type="subcellular location">
    <subcellularLocation>
        <location evidence="1">Nucleus</location>
    </subcellularLocation>
</comment>
<reference evidence="5 6" key="1">
    <citation type="journal article" date="2004" name="Nature">
        <title>Genome sequence of the ultrasmall unicellular red alga Cyanidioschyzon merolae 10D.</title>
        <authorList>
            <person name="Matsuzaki M."/>
            <person name="Misumi O."/>
            <person name="Shin-i T."/>
            <person name="Maruyama S."/>
            <person name="Takahara M."/>
            <person name="Miyagishima S."/>
            <person name="Mori T."/>
            <person name="Nishida K."/>
            <person name="Yagisawa F."/>
            <person name="Nishida K."/>
            <person name="Yoshida Y."/>
            <person name="Nishimura Y."/>
            <person name="Nakao S."/>
            <person name="Kobayashi T."/>
            <person name="Momoyama Y."/>
            <person name="Higashiyama T."/>
            <person name="Minoda A."/>
            <person name="Sano M."/>
            <person name="Nomoto H."/>
            <person name="Oishi K."/>
            <person name="Hayashi H."/>
            <person name="Ohta F."/>
            <person name="Nishizaka S."/>
            <person name="Haga S."/>
            <person name="Miura S."/>
            <person name="Morishita T."/>
            <person name="Kabeya Y."/>
            <person name="Terasawa K."/>
            <person name="Suzuki Y."/>
            <person name="Ishii Y."/>
            <person name="Asakawa S."/>
            <person name="Takano H."/>
            <person name="Ohta N."/>
            <person name="Kuroiwa H."/>
            <person name="Tanaka K."/>
            <person name="Shimizu N."/>
            <person name="Sugano S."/>
            <person name="Sato N."/>
            <person name="Nozaki H."/>
            <person name="Ogasawara N."/>
            <person name="Kohara Y."/>
            <person name="Kuroiwa T."/>
        </authorList>
    </citation>
    <scope>NUCLEOTIDE SEQUENCE [LARGE SCALE GENOMIC DNA]</scope>
    <source>
        <strain evidence="5 6">10D</strain>
    </source>
</reference>
<evidence type="ECO:0000256" key="3">
    <source>
        <dbReference type="ARBA" id="ARBA00022694"/>
    </source>
</evidence>